<dbReference type="SUPFAM" id="SSF50978">
    <property type="entry name" value="WD40 repeat-like"/>
    <property type="match status" value="1"/>
</dbReference>
<dbReference type="EMBL" id="CADEPM010000002">
    <property type="protein sequence ID" value="CAB3400039.1"/>
    <property type="molecule type" value="Genomic_DNA"/>
</dbReference>
<keyword evidence="2" id="KW-1185">Reference proteome</keyword>
<dbReference type="AlphaFoldDB" id="A0A8S1EDC8"/>
<dbReference type="Proteomes" id="UP000494206">
    <property type="component" value="Unassembled WGS sequence"/>
</dbReference>
<accession>A0A8S1EDC8</accession>
<gene>
    <name evidence="1" type="ORF">CBOVIS_LOCUS3062</name>
</gene>
<organism evidence="1 2">
    <name type="scientific">Caenorhabditis bovis</name>
    <dbReference type="NCBI Taxonomy" id="2654633"/>
    <lineage>
        <taxon>Eukaryota</taxon>
        <taxon>Metazoa</taxon>
        <taxon>Ecdysozoa</taxon>
        <taxon>Nematoda</taxon>
        <taxon>Chromadorea</taxon>
        <taxon>Rhabditida</taxon>
        <taxon>Rhabditina</taxon>
        <taxon>Rhabditomorpha</taxon>
        <taxon>Rhabditoidea</taxon>
        <taxon>Rhabditidae</taxon>
        <taxon>Peloderinae</taxon>
        <taxon>Caenorhabditis</taxon>
    </lineage>
</organism>
<reference evidence="1 2" key="1">
    <citation type="submission" date="2020-04" db="EMBL/GenBank/DDBJ databases">
        <authorList>
            <person name="Laetsch R D."/>
            <person name="Stevens L."/>
            <person name="Kumar S."/>
            <person name="Blaxter L. M."/>
        </authorList>
    </citation>
    <scope>NUCLEOTIDE SEQUENCE [LARGE SCALE GENOMIC DNA]</scope>
</reference>
<sequence length="221" mass="25780">MALELRVMTWMMAKNCVLCEHMIHTFITLCIYRDIELTKVILIKSGLSIDVDSWFYVGFKYDGNSIIAQSKKWAHILDIETESESIRIDPEYEIECSRYVDIECNLLFTSSVYGHVKGSTFKLKFDMPDFTWPDTTRPDIKSFKISPERTGRRYAGFCMGSGKLLLFDLLTLKVVQIYQFYQIKLDGFEWNPVQNEIVTVDKSGNLHVWRYEEESAEFLSA</sequence>
<evidence type="ECO:0000313" key="1">
    <source>
        <dbReference type="EMBL" id="CAB3400039.1"/>
    </source>
</evidence>
<evidence type="ECO:0000313" key="2">
    <source>
        <dbReference type="Proteomes" id="UP000494206"/>
    </source>
</evidence>
<protein>
    <submittedName>
        <fullName evidence="1">Uncharacterized protein</fullName>
    </submittedName>
</protein>
<comment type="caution">
    <text evidence="1">The sequence shown here is derived from an EMBL/GenBank/DDBJ whole genome shotgun (WGS) entry which is preliminary data.</text>
</comment>
<dbReference type="InterPro" id="IPR036322">
    <property type="entry name" value="WD40_repeat_dom_sf"/>
</dbReference>
<proteinExistence type="predicted"/>
<name>A0A8S1EDC8_9PELO</name>